<evidence type="ECO:0000256" key="3">
    <source>
        <dbReference type="ARBA" id="ARBA00022801"/>
    </source>
</evidence>
<organism evidence="6 7">
    <name type="scientific">Synoicihabitans lomoniglobus</name>
    <dbReference type="NCBI Taxonomy" id="2909285"/>
    <lineage>
        <taxon>Bacteria</taxon>
        <taxon>Pseudomonadati</taxon>
        <taxon>Verrucomicrobiota</taxon>
        <taxon>Opitutia</taxon>
        <taxon>Opitutales</taxon>
        <taxon>Opitutaceae</taxon>
        <taxon>Synoicihabitans</taxon>
    </lineage>
</organism>
<dbReference type="InterPro" id="IPR017850">
    <property type="entry name" value="Alkaline_phosphatase_core_sf"/>
</dbReference>
<evidence type="ECO:0000256" key="2">
    <source>
        <dbReference type="ARBA" id="ARBA00022723"/>
    </source>
</evidence>
<comment type="similarity">
    <text evidence="1">Belongs to the sulfatase family.</text>
</comment>
<dbReference type="CDD" id="cd16146">
    <property type="entry name" value="ARS_like"/>
    <property type="match status" value="1"/>
</dbReference>
<dbReference type="Gene3D" id="3.40.720.10">
    <property type="entry name" value="Alkaline Phosphatase, subunit A"/>
    <property type="match status" value="1"/>
</dbReference>
<dbReference type="KEGG" id="slom:PXH66_06755"/>
<dbReference type="SUPFAM" id="SSF53649">
    <property type="entry name" value="Alkaline phosphatase-like"/>
    <property type="match status" value="1"/>
</dbReference>
<dbReference type="PROSITE" id="PS51257">
    <property type="entry name" value="PROKAR_LIPOPROTEIN"/>
    <property type="match status" value="1"/>
</dbReference>
<dbReference type="InterPro" id="IPR050738">
    <property type="entry name" value="Sulfatase"/>
</dbReference>
<evidence type="ECO:0000256" key="1">
    <source>
        <dbReference type="ARBA" id="ARBA00008779"/>
    </source>
</evidence>
<keyword evidence="4" id="KW-0106">Calcium</keyword>
<dbReference type="InterPro" id="IPR024607">
    <property type="entry name" value="Sulfatase_CS"/>
</dbReference>
<dbReference type="GO" id="GO:0046872">
    <property type="term" value="F:metal ion binding"/>
    <property type="evidence" value="ECO:0007669"/>
    <property type="project" value="UniProtKB-KW"/>
</dbReference>
<feature type="domain" description="Sulfatase N-terminal" evidence="5">
    <location>
        <begin position="20"/>
        <end position="327"/>
    </location>
</feature>
<evidence type="ECO:0000259" key="5">
    <source>
        <dbReference type="Pfam" id="PF00884"/>
    </source>
</evidence>
<evidence type="ECO:0000313" key="7">
    <source>
        <dbReference type="Proteomes" id="UP001218638"/>
    </source>
</evidence>
<dbReference type="EMBL" id="CP119075">
    <property type="protein sequence ID" value="WED66548.1"/>
    <property type="molecule type" value="Genomic_DNA"/>
</dbReference>
<dbReference type="PANTHER" id="PTHR42693">
    <property type="entry name" value="ARYLSULFATASE FAMILY MEMBER"/>
    <property type="match status" value="1"/>
</dbReference>
<evidence type="ECO:0000256" key="4">
    <source>
        <dbReference type="ARBA" id="ARBA00022837"/>
    </source>
</evidence>
<accession>A0AAF0CR61</accession>
<keyword evidence="3" id="KW-0378">Hydrolase</keyword>
<dbReference type="PANTHER" id="PTHR42693:SF53">
    <property type="entry name" value="ENDO-4-O-SULFATASE"/>
    <property type="match status" value="1"/>
</dbReference>
<dbReference type="GO" id="GO:0004065">
    <property type="term" value="F:arylsulfatase activity"/>
    <property type="evidence" value="ECO:0007669"/>
    <property type="project" value="TreeGrafter"/>
</dbReference>
<gene>
    <name evidence="6" type="ORF">PXH66_06755</name>
</gene>
<evidence type="ECO:0000313" key="6">
    <source>
        <dbReference type="EMBL" id="WED66548.1"/>
    </source>
</evidence>
<keyword evidence="7" id="KW-1185">Reference proteome</keyword>
<dbReference type="AlphaFoldDB" id="A0AAF0CR61"/>
<dbReference type="PROSITE" id="PS00523">
    <property type="entry name" value="SULFATASE_1"/>
    <property type="match status" value="1"/>
</dbReference>
<sequence>MRDWLIGFALTAVAACCAQPNIVVLLADDQGWGDLGYHGHPTIRTPALDSLAHDGAHFERFYVQPVCAPTRAEFLTGRQAPRTGVIDVSEGAERLALREHTIADVFRAAGYATGCFGKWHNGSQHPYHPNTRGFDEFYGFTSGHWGSYFDATMDHNGELVTGSGYLADDITDHTLAFMAAQTEAGRPFLAYLAFNTPHAPMQVPDANWNDWADRDIPAEHRYSAREEREHTRAALAMVENLDANAGRVLAELERLGIADNTIVVYFTDNGPNGWRWNGDLKGRKASTDEGGVRSPLFVRWPGHIPPRTTVTPLASAVDLLPTLAELAAVDLHPPLPLDGASYAAVLTGTGDAPAPRPVFTSWRGAVSVRTQRFMLDAKGNLYDLAADIRQTEVVTDQHPAVAARLQQVVAAWREDIAATAAPAIPAIPVGHPAAAVTYLPARDAVLHGGLKRSNQYPNDSYVLNWRSTVDKLTWDIEVIEPDRFAVTIHYTARTPGAMLELTMNDAKSSGRIPTAWDPLETGMEHDRVPRAESYVKDFRAFSLGEIDLHRGPGKLTLTAPNFPGETALDFKRISLRRVN</sequence>
<reference evidence="6" key="1">
    <citation type="submission" date="2023-03" db="EMBL/GenBank/DDBJ databases">
        <title>Lomoglobus Profundus gen. nov., sp. nov., a novel member of the phylum Verrucomicrobia, isolated from deep-marine sediment of South China Sea.</title>
        <authorList>
            <person name="Ahmad T."/>
            <person name="Ishaq S.E."/>
            <person name="Wang F."/>
        </authorList>
    </citation>
    <scope>NUCLEOTIDE SEQUENCE</scope>
    <source>
        <strain evidence="6">LMO-M01</strain>
    </source>
</reference>
<dbReference type="RefSeq" id="WP_330929005.1">
    <property type="nucleotide sequence ID" value="NZ_CP119075.1"/>
</dbReference>
<proteinExistence type="inferred from homology"/>
<keyword evidence="2" id="KW-0479">Metal-binding</keyword>
<dbReference type="InterPro" id="IPR000917">
    <property type="entry name" value="Sulfatase_N"/>
</dbReference>
<dbReference type="Pfam" id="PF00884">
    <property type="entry name" value="Sulfatase"/>
    <property type="match status" value="1"/>
</dbReference>
<dbReference type="Proteomes" id="UP001218638">
    <property type="component" value="Chromosome"/>
</dbReference>
<protein>
    <submittedName>
        <fullName evidence="6">Arylsulfatase</fullName>
    </submittedName>
</protein>
<name>A0AAF0CR61_9BACT</name>